<dbReference type="Proteomes" id="UP000003571">
    <property type="component" value="Unassembled WGS sequence"/>
</dbReference>
<name>H7EN85_9SPIR</name>
<feature type="compositionally biased region" description="Basic and acidic residues" evidence="1">
    <location>
        <begin position="46"/>
        <end position="57"/>
    </location>
</feature>
<accession>H7EN85</accession>
<feature type="region of interest" description="Disordered" evidence="1">
    <location>
        <begin position="20"/>
        <end position="57"/>
    </location>
</feature>
<sequence length="594" mass="68695">MDSIDNEIDPTIAAMLADVNDSKPGASSGFGDDAFGFSDSDFGADDDGRVFDGNPEREPYKVDMRRERILEVKKFFDEEPSHYFDDKSYENGSYYRSALEGEGQQGARVNQLLKKYLTTQDPKERAQYRMQIVNAWWELLRVMSPKVIDKRLPMAKRFLIRFGVVLPSLFTPEQKAMFSKVPFKNEIGEPIYYLDEWLEEVAKNHIAPSATDEKHIRVSAGADGEHQKLLQLKAKNDGRIQAAEGFANAKQAERQGMELELKNRIETLCEHERVIGLDGGLKQAYTESQKGLFADIFERLRALQKIDKDISTYLKELEEAREIGISLEQKLSDQGIVDESIDSSLIDDEFGTIRQMAKMSCGKRGNPFPVFTREFFHCPPHGVAFREEVANILRWVEMNDRSVFRKKSKGMINRILPFVLCIPTYGDFGFCWQPFDRLNRSSSRGRLIIPMYPKNLKVSILMAVADYRWQYAKEKAVDWTDPEDGITGQYYQYIESKKIKGDLKSYFIADYVTWMTKEIEGTQVMEKELRGIFWRSIPFSKERREMLSKRSMVYLDLFRKDSVRIGTFTKDELKEYNKVNEPYDSLRFPGIGDD</sequence>
<keyword evidence="3" id="KW-1185">Reference proteome</keyword>
<evidence type="ECO:0000313" key="3">
    <source>
        <dbReference type="Proteomes" id="UP000003571"/>
    </source>
</evidence>
<evidence type="ECO:0000256" key="1">
    <source>
        <dbReference type="SAM" id="MobiDB-lite"/>
    </source>
</evidence>
<feature type="compositionally biased region" description="Low complexity" evidence="1">
    <location>
        <begin position="25"/>
        <end position="41"/>
    </location>
</feature>
<dbReference type="STRING" id="907348.TresaDRAFT_0638"/>
<proteinExistence type="predicted"/>
<dbReference type="AlphaFoldDB" id="H7EN85"/>
<dbReference type="EMBL" id="AGRW01000053">
    <property type="protein sequence ID" value="EIC00813.1"/>
    <property type="molecule type" value="Genomic_DNA"/>
</dbReference>
<gene>
    <name evidence="2" type="ORF">TresaDRAFT_0638</name>
</gene>
<dbReference type="PATRIC" id="fig|907348.3.peg.2405"/>
<dbReference type="OrthoDB" id="334160at2"/>
<dbReference type="eggNOG" id="COG0664">
    <property type="taxonomic scope" value="Bacteria"/>
</dbReference>
<reference evidence="2 3" key="1">
    <citation type="submission" date="2011-09" db="EMBL/GenBank/DDBJ databases">
        <title>The draft genome of Treponema saccharophilum DSM 2985.</title>
        <authorList>
            <consortium name="US DOE Joint Genome Institute (JGI-PGF)"/>
            <person name="Lucas S."/>
            <person name="Copeland A."/>
            <person name="Lapidus A."/>
            <person name="Glavina del Rio T."/>
            <person name="Dalin E."/>
            <person name="Tice H."/>
            <person name="Bruce D."/>
            <person name="Goodwin L."/>
            <person name="Pitluck S."/>
            <person name="Peters L."/>
            <person name="Kyrpides N."/>
            <person name="Mavromatis K."/>
            <person name="Ivanova N."/>
            <person name="Markowitz V."/>
            <person name="Cheng J.-F."/>
            <person name="Hugenholtz P."/>
            <person name="Woyke T."/>
            <person name="Wu D."/>
            <person name="Gronow S."/>
            <person name="Wellnitz S."/>
            <person name="Brambilla E."/>
            <person name="Klenk H.-P."/>
            <person name="Eisen J.A."/>
        </authorList>
    </citation>
    <scope>NUCLEOTIDE SEQUENCE [LARGE SCALE GENOMIC DNA]</scope>
    <source>
        <strain evidence="2 3">DSM 2985</strain>
    </source>
</reference>
<dbReference type="RefSeq" id="WP_002705919.1">
    <property type="nucleotide sequence ID" value="NZ_AGRW01000053.1"/>
</dbReference>
<organism evidence="2 3">
    <name type="scientific">Treponema saccharophilum DSM 2985</name>
    <dbReference type="NCBI Taxonomy" id="907348"/>
    <lineage>
        <taxon>Bacteria</taxon>
        <taxon>Pseudomonadati</taxon>
        <taxon>Spirochaetota</taxon>
        <taxon>Spirochaetia</taxon>
        <taxon>Spirochaetales</taxon>
        <taxon>Treponemataceae</taxon>
        <taxon>Treponema</taxon>
    </lineage>
</organism>
<evidence type="ECO:0000313" key="2">
    <source>
        <dbReference type="EMBL" id="EIC00813.1"/>
    </source>
</evidence>
<comment type="caution">
    <text evidence="2">The sequence shown here is derived from an EMBL/GenBank/DDBJ whole genome shotgun (WGS) entry which is preliminary data.</text>
</comment>
<protein>
    <submittedName>
        <fullName evidence="2">Uncharacterized protein</fullName>
    </submittedName>
</protein>